<comment type="similarity">
    <text evidence="1">Belongs to the YciI family.</text>
</comment>
<evidence type="ECO:0000313" key="5">
    <source>
        <dbReference type="Proteomes" id="UP000318380"/>
    </source>
</evidence>
<dbReference type="Proteomes" id="UP000318380">
    <property type="component" value="Unassembled WGS sequence"/>
</dbReference>
<dbReference type="EMBL" id="VIVK01000001">
    <property type="protein sequence ID" value="TWD80540.1"/>
    <property type="molecule type" value="Genomic_DNA"/>
</dbReference>
<dbReference type="PANTHER" id="PTHR35174">
    <property type="entry name" value="BLL7171 PROTEIN-RELATED"/>
    <property type="match status" value="1"/>
</dbReference>
<comment type="caution">
    <text evidence="4">The sequence shown here is derived from an EMBL/GenBank/DDBJ whole genome shotgun (WGS) entry which is preliminary data.</text>
</comment>
<dbReference type="SUPFAM" id="SSF54909">
    <property type="entry name" value="Dimeric alpha+beta barrel"/>
    <property type="match status" value="1"/>
</dbReference>
<evidence type="ECO:0000313" key="4">
    <source>
        <dbReference type="EMBL" id="TWD80540.1"/>
    </source>
</evidence>
<keyword evidence="5" id="KW-1185">Reference proteome</keyword>
<name>A0A561BNT4_9ACTN</name>
<evidence type="ECO:0000259" key="3">
    <source>
        <dbReference type="Pfam" id="PF03795"/>
    </source>
</evidence>
<organism evidence="4 5">
    <name type="scientific">Kribbella amoyensis</name>
    <dbReference type="NCBI Taxonomy" id="996641"/>
    <lineage>
        <taxon>Bacteria</taxon>
        <taxon>Bacillati</taxon>
        <taxon>Actinomycetota</taxon>
        <taxon>Actinomycetes</taxon>
        <taxon>Propionibacteriales</taxon>
        <taxon>Kribbellaceae</taxon>
        <taxon>Kribbella</taxon>
    </lineage>
</organism>
<dbReference type="Gene3D" id="3.30.70.1060">
    <property type="entry name" value="Dimeric alpha+beta barrel"/>
    <property type="match status" value="1"/>
</dbReference>
<evidence type="ECO:0000256" key="2">
    <source>
        <dbReference type="SAM" id="MobiDB-lite"/>
    </source>
</evidence>
<accession>A0A561BNT4</accession>
<proteinExistence type="inferred from homology"/>
<dbReference type="OrthoDB" id="668782at2"/>
<sequence length="145" mass="16099">MRYLMMFKASDEYEAGEMPGEDSIEKMTTVMAEMAERGVLLAGDGLAPSSQGFRLQSQGGKPRVIDGPFAETKELVAGFALIQVASREEAEEWARRCFEADSGNSSGLELRRIFDADDFGDEFTPQARERSETFREVAEGNLKKD</sequence>
<dbReference type="InterPro" id="IPR005545">
    <property type="entry name" value="YCII"/>
</dbReference>
<gene>
    <name evidence="4" type="ORF">FB561_1621</name>
</gene>
<dbReference type="InterPro" id="IPR011008">
    <property type="entry name" value="Dimeric_a/b-barrel"/>
</dbReference>
<evidence type="ECO:0000256" key="1">
    <source>
        <dbReference type="ARBA" id="ARBA00007689"/>
    </source>
</evidence>
<dbReference type="AlphaFoldDB" id="A0A561BNT4"/>
<protein>
    <recommendedName>
        <fullName evidence="3">YCII-related domain-containing protein</fullName>
    </recommendedName>
</protein>
<feature type="compositionally biased region" description="Basic and acidic residues" evidence="2">
    <location>
        <begin position="127"/>
        <end position="145"/>
    </location>
</feature>
<feature type="domain" description="YCII-related" evidence="3">
    <location>
        <begin position="1"/>
        <end position="103"/>
    </location>
</feature>
<dbReference type="PANTHER" id="PTHR35174:SF4">
    <property type="entry name" value="BLL7163 PROTEIN"/>
    <property type="match status" value="1"/>
</dbReference>
<feature type="region of interest" description="Disordered" evidence="2">
    <location>
        <begin position="122"/>
        <end position="145"/>
    </location>
</feature>
<dbReference type="RefSeq" id="WP_145804604.1">
    <property type="nucleotide sequence ID" value="NZ_VIVK01000001.1"/>
</dbReference>
<reference evidence="4 5" key="1">
    <citation type="submission" date="2019-06" db="EMBL/GenBank/DDBJ databases">
        <title>Sequencing the genomes of 1000 actinobacteria strains.</title>
        <authorList>
            <person name="Klenk H.-P."/>
        </authorList>
    </citation>
    <scope>NUCLEOTIDE SEQUENCE [LARGE SCALE GENOMIC DNA]</scope>
    <source>
        <strain evidence="4 5">DSM 24683</strain>
    </source>
</reference>
<dbReference type="Pfam" id="PF03795">
    <property type="entry name" value="YCII"/>
    <property type="match status" value="1"/>
</dbReference>